<dbReference type="EMBL" id="BK014174">
    <property type="protein sequence ID" value="DAD52676.1"/>
    <property type="molecule type" value="Genomic_RNA"/>
</dbReference>
<evidence type="ECO:0000256" key="5">
    <source>
        <dbReference type="ARBA" id="ARBA00023104"/>
    </source>
</evidence>
<evidence type="ECO:0000256" key="7">
    <source>
        <dbReference type="ARBA" id="ARBA00035110"/>
    </source>
</evidence>
<keyword evidence="10" id="KW-1185">Reference proteome</keyword>
<evidence type="ECO:0000256" key="3">
    <source>
        <dbReference type="ARBA" id="ARBA00022804"/>
    </source>
</evidence>
<dbReference type="RefSeq" id="YP_010769219.1">
    <property type="nucleotide sequence ID" value="NC_073911.1"/>
</dbReference>
<protein>
    <submittedName>
        <fullName evidence="9">Maturation protein</fullName>
    </submittedName>
</protein>
<keyword evidence="2" id="KW-0945">Host-virus interaction</keyword>
<name>A0A8S5L5D1_9VIRU</name>
<dbReference type="GO" id="GO:0044423">
    <property type="term" value="C:virion component"/>
    <property type="evidence" value="ECO:0007669"/>
    <property type="project" value="UniProtKB-KW"/>
</dbReference>
<accession>A0A8S5L5D1</accession>
<evidence type="ECO:0000313" key="9">
    <source>
        <dbReference type="EMBL" id="DAD52676.1"/>
    </source>
</evidence>
<comment type="subcellular location">
    <subcellularLocation>
        <location evidence="1">Virion</location>
    </subcellularLocation>
</comment>
<dbReference type="GeneID" id="80398171"/>
<keyword evidence="6" id="KW-1160">Virus entry into host cell</keyword>
<proteinExistence type="inferred from homology"/>
<reference evidence="9" key="1">
    <citation type="submission" date="2020-09" db="EMBL/GenBank/DDBJ databases">
        <title>Leviviricetes taxonomy.</title>
        <authorList>
            <person name="Stockdale S.R."/>
            <person name="Callanan J."/>
            <person name="Adriaenssens E.M."/>
            <person name="Kuhn J.H."/>
            <person name="Rumnieks J."/>
            <person name="Shkoporov A."/>
            <person name="Draper L.A."/>
            <person name="Ross P."/>
            <person name="Hill C."/>
        </authorList>
    </citation>
    <scope>NUCLEOTIDE SEQUENCE</scope>
</reference>
<evidence type="ECO:0000256" key="4">
    <source>
        <dbReference type="ARBA" id="ARBA00022844"/>
    </source>
</evidence>
<evidence type="ECO:0000313" key="10">
    <source>
        <dbReference type="Proteomes" id="UP000678424"/>
    </source>
</evidence>
<evidence type="ECO:0000256" key="8">
    <source>
        <dbReference type="SAM" id="MobiDB-lite"/>
    </source>
</evidence>
<keyword evidence="4" id="KW-0946">Virion</keyword>
<keyword evidence="3" id="KW-1161">Viral attachment to host cell</keyword>
<comment type="similarity">
    <text evidence="7">Belongs to the Leviviricetes maturation protein family.</text>
</comment>
<evidence type="ECO:0000256" key="1">
    <source>
        <dbReference type="ARBA" id="ARBA00004328"/>
    </source>
</evidence>
<organism evidence="9 10">
    <name type="scientific">ssRNA phage SRR7976301_7</name>
    <dbReference type="NCBI Taxonomy" id="2786668"/>
    <lineage>
        <taxon>Viruses</taxon>
        <taxon>Riboviria</taxon>
        <taxon>Orthornavirae</taxon>
        <taxon>Lenarviricota</taxon>
        <taxon>Leviviricetes</taxon>
        <taxon>Norzivirales</taxon>
        <taxon>Fiersviridae</taxon>
        <taxon>Chahsmivirus</taxon>
        <taxon>Chahsmivirus lutadaptatum</taxon>
    </lineage>
</organism>
<feature type="region of interest" description="Disordered" evidence="8">
    <location>
        <begin position="1"/>
        <end position="32"/>
    </location>
</feature>
<dbReference type="Proteomes" id="UP000678424">
    <property type="component" value="Segment"/>
</dbReference>
<evidence type="ECO:0000256" key="6">
    <source>
        <dbReference type="ARBA" id="ARBA00023296"/>
    </source>
</evidence>
<sequence>MPSPNMNTTLTATGSWLRTNPNGSGSLGPTTTRKFIRNTVSASTPHWNTVKKRKVLPMNAYKHYELLSTDPMTVYTHDTKAISTGVTSRWTYQTNASLFGARNNVMSYPQAEDPRPRAINKLLEEIKLTKASAAVSIAEGTQTAKLVAQTATRLAGAITALRKGDFRKFAVSLNLAETKTVRHLQRKARKQNIIELGRAGRVYTKNGVVFGKKIETRVTNFVADSWLEYSYGWKPLLSDVYALTEAYAETMIERSGIVRTVYSSAKTKSATLRTYTQLNLDEIDDFVDEISVRYRIDYRIPNGANSAANVFGVQNPLLVAWELVPFSFVADWFLPVGNALELLTASNGLEFAQGCYTYKHTRRLNCKVFGNGRIGIQSGFQYSSQSGSLEFNSVEYDQGRDLLSGFPQVPFPKFKDPRSISHGLSAIALLQSIFLRK</sequence>
<dbReference type="Pfam" id="PF03863">
    <property type="entry name" value="Phage_mat-A"/>
    <property type="match status" value="2"/>
</dbReference>
<dbReference type="InterPro" id="IPR005563">
    <property type="entry name" value="A_protein"/>
</dbReference>
<gene>
    <name evidence="9" type="primary">SRR7976301_7_2</name>
</gene>
<evidence type="ECO:0000256" key="2">
    <source>
        <dbReference type="ARBA" id="ARBA00022581"/>
    </source>
</evidence>
<keyword evidence="5" id="KW-1175">Viral attachment to host cell pilus</keyword>
<dbReference type="KEGG" id="vg:80398171"/>
<dbReference type="GO" id="GO:0039666">
    <property type="term" value="P:virion attachment to host cell pilus"/>
    <property type="evidence" value="ECO:0007669"/>
    <property type="project" value="UniProtKB-KW"/>
</dbReference>